<dbReference type="InterPro" id="IPR010282">
    <property type="entry name" value="Uncharacterised_HutD/Ves"/>
</dbReference>
<protein>
    <submittedName>
        <fullName evidence="1">Protein Ves</fullName>
    </submittedName>
</protein>
<dbReference type="InterPro" id="IPR014710">
    <property type="entry name" value="RmlC-like_jellyroll"/>
</dbReference>
<dbReference type="RefSeq" id="WP_010805797.1">
    <property type="nucleotide sequence ID" value="NZ_CABPSJ010000001.1"/>
</dbReference>
<proteinExistence type="predicted"/>
<dbReference type="InterPro" id="IPR011051">
    <property type="entry name" value="RmlC_Cupin_sf"/>
</dbReference>
<organism evidence="1 2">
    <name type="scientific">Pandoraea communis</name>
    <dbReference type="NCBI Taxonomy" id="2508297"/>
    <lineage>
        <taxon>Bacteria</taxon>
        <taxon>Pseudomonadati</taxon>
        <taxon>Pseudomonadota</taxon>
        <taxon>Betaproteobacteria</taxon>
        <taxon>Burkholderiales</taxon>
        <taxon>Burkholderiaceae</taxon>
        <taxon>Pandoraea</taxon>
    </lineage>
</organism>
<dbReference type="EMBL" id="CABPSJ010000001">
    <property type="protein sequence ID" value="VVD59377.1"/>
    <property type="molecule type" value="Genomic_DNA"/>
</dbReference>
<sequence>MIASHNVIALDRVSAEPWKNGGGVTRTLAAHDGLRCQWRVSLAEITQDGPYSRFDGVVRHSLIVAGRGIVLRNGSDTVVLAPGAPAQYDGEPVWEASLVDGACQALNVMVDRTRWLARVETLAPETLAEFVPRIGSVLVVFSGDGKCEIRRAGERCMMPPRTFVTLDADASPLTCTVTSSALEDAMPCAVVVIEPLA</sequence>
<reference evidence="1 2" key="1">
    <citation type="submission" date="2019-08" db="EMBL/GenBank/DDBJ databases">
        <authorList>
            <person name="Peeters C."/>
        </authorList>
    </citation>
    <scope>NUCLEOTIDE SEQUENCE [LARGE SCALE GENOMIC DNA]</scope>
    <source>
        <strain evidence="1 2">LMG 31110</strain>
    </source>
</reference>
<gene>
    <name evidence="1" type="primary">ves_1</name>
    <name evidence="1" type="ORF">PCO31110_00019</name>
</gene>
<dbReference type="Proteomes" id="UP000337189">
    <property type="component" value="Unassembled WGS sequence"/>
</dbReference>
<dbReference type="AlphaFoldDB" id="A0A5E4R8A5"/>
<accession>A0A5E4R8A5</accession>
<evidence type="ECO:0000313" key="1">
    <source>
        <dbReference type="EMBL" id="VVD59377.1"/>
    </source>
</evidence>
<dbReference type="Gene3D" id="2.60.120.10">
    <property type="entry name" value="Jelly Rolls"/>
    <property type="match status" value="1"/>
</dbReference>
<dbReference type="SUPFAM" id="SSF51182">
    <property type="entry name" value="RmlC-like cupins"/>
    <property type="match status" value="1"/>
</dbReference>
<name>A0A5E4R8A5_9BURK</name>
<dbReference type="Pfam" id="PF05962">
    <property type="entry name" value="HutD"/>
    <property type="match status" value="1"/>
</dbReference>
<dbReference type="PANTHER" id="PTHR37943:SF1">
    <property type="entry name" value="PROTEIN VES"/>
    <property type="match status" value="1"/>
</dbReference>
<dbReference type="PANTHER" id="PTHR37943">
    <property type="entry name" value="PROTEIN VES"/>
    <property type="match status" value="1"/>
</dbReference>
<dbReference type="OrthoDB" id="9800082at2"/>
<evidence type="ECO:0000313" key="2">
    <source>
        <dbReference type="Proteomes" id="UP000337189"/>
    </source>
</evidence>